<feature type="compositionally biased region" description="Polar residues" evidence="1">
    <location>
        <begin position="68"/>
        <end position="78"/>
    </location>
</feature>
<dbReference type="EMBL" id="CP003350">
    <property type="protein sequence ID" value="AFC87590.1"/>
    <property type="molecule type" value="Genomic_DNA"/>
</dbReference>
<feature type="transmembrane region" description="Helical" evidence="2">
    <location>
        <begin position="21"/>
        <end position="43"/>
    </location>
</feature>
<name>H8L282_FRAAD</name>
<dbReference type="Pfam" id="PF05036">
    <property type="entry name" value="SPOR"/>
    <property type="match status" value="1"/>
</dbReference>
<keyword evidence="4" id="KW-0132">Cell division</keyword>
<keyword evidence="4" id="KW-0131">Cell cycle</keyword>
<evidence type="ECO:0000259" key="3">
    <source>
        <dbReference type="PROSITE" id="PS51724"/>
    </source>
</evidence>
<dbReference type="PANTHER" id="PTHR38687">
    <property type="entry name" value="CELL DIVISION PROTEIN DEDD-RELATED"/>
    <property type="match status" value="1"/>
</dbReference>
<dbReference type="PROSITE" id="PS51724">
    <property type="entry name" value="SPOR"/>
    <property type="match status" value="1"/>
</dbReference>
<reference evidence="4" key="1">
    <citation type="submission" date="2012-02" db="EMBL/GenBank/DDBJ databases">
        <title>The complete genome of Frateuria aurantia DSM 6220.</title>
        <authorList>
            <consortium name="US DOE Joint Genome Institute (JGI-PGF)"/>
            <person name="Lucas S."/>
            <person name="Copeland A."/>
            <person name="Lapidus A."/>
            <person name="Glavina del Rio T."/>
            <person name="Dalin E."/>
            <person name="Tice H."/>
            <person name="Bruce D."/>
            <person name="Goodwin L."/>
            <person name="Pitluck S."/>
            <person name="Peters L."/>
            <person name="Ovchinnikova G."/>
            <person name="Teshima H."/>
            <person name="Kyrpides N."/>
            <person name="Mavromatis K."/>
            <person name="Ivanova N."/>
            <person name="Brettin T."/>
            <person name="Detter J.C."/>
            <person name="Han C."/>
            <person name="Larimer F."/>
            <person name="Land M."/>
            <person name="Hauser L."/>
            <person name="Markowitz V."/>
            <person name="Cheng J.-F."/>
            <person name="Hugenholtz P."/>
            <person name="Woyke T."/>
            <person name="Wu D."/>
            <person name="Brambilla E."/>
            <person name="Klenk H.-P."/>
            <person name="Eisen J.A."/>
        </authorList>
    </citation>
    <scope>NUCLEOTIDE SEQUENCE</scope>
    <source>
        <strain evidence="4">DSM 6220</strain>
    </source>
</reference>
<feature type="region of interest" description="Disordered" evidence="1">
    <location>
        <begin position="54"/>
        <end position="87"/>
    </location>
</feature>
<dbReference type="Gene3D" id="3.30.70.1070">
    <property type="entry name" value="Sporulation related repeat"/>
    <property type="match status" value="1"/>
</dbReference>
<gene>
    <name evidence="4" type="ordered locus">Fraau_3267</name>
</gene>
<dbReference type="PANTHER" id="PTHR38687:SF1">
    <property type="entry name" value="CELL DIVISION PROTEIN DEDD"/>
    <property type="match status" value="1"/>
</dbReference>
<sequence>MAPSRPSRKKGRQAVRNSQGGFPGWGWAIIGLLGGALLMWFFVLHRAGPSQGPVIGMTPKTEPRAGAQPSSAPAQDSTAPAPPKKPQYDFYSVLPEKDVRIPDAELSAKVRAEQQAPPATPPARPTAPLPSAPGKTITAAPSLTGNAGGPDSYLLQIGAFPNSGDAEALKARLAMQGFVANVQNVTINGQAYHRVRLGPFQSATVLESTKQRLAAAGIHAIALKEGK</sequence>
<dbReference type="AlphaFoldDB" id="H8L282"/>
<dbReference type="HOGENOM" id="CLU_076835_0_0_6"/>
<dbReference type="GO" id="GO:0032506">
    <property type="term" value="P:cytokinetic process"/>
    <property type="evidence" value="ECO:0007669"/>
    <property type="project" value="TreeGrafter"/>
</dbReference>
<dbReference type="eggNOG" id="COG3087">
    <property type="taxonomic scope" value="Bacteria"/>
</dbReference>
<dbReference type="KEGG" id="fau:Fraau_3267"/>
<dbReference type="OrthoDB" id="8558195at2"/>
<evidence type="ECO:0000256" key="2">
    <source>
        <dbReference type="SAM" id="Phobius"/>
    </source>
</evidence>
<dbReference type="SUPFAM" id="SSF110997">
    <property type="entry name" value="Sporulation related repeat"/>
    <property type="match status" value="1"/>
</dbReference>
<dbReference type="STRING" id="767434.Fraau_3267"/>
<feature type="compositionally biased region" description="Pro residues" evidence="1">
    <location>
        <begin position="118"/>
        <end position="131"/>
    </location>
</feature>
<dbReference type="InterPro" id="IPR036680">
    <property type="entry name" value="SPOR-like_sf"/>
</dbReference>
<dbReference type="InterPro" id="IPR007730">
    <property type="entry name" value="SPOR-like_dom"/>
</dbReference>
<keyword evidence="5" id="KW-1185">Reference proteome</keyword>
<keyword evidence="2" id="KW-0472">Membrane</keyword>
<dbReference type="GO" id="GO:0030428">
    <property type="term" value="C:cell septum"/>
    <property type="evidence" value="ECO:0007669"/>
    <property type="project" value="TreeGrafter"/>
</dbReference>
<keyword evidence="2" id="KW-1133">Transmembrane helix</keyword>
<protein>
    <submittedName>
        <fullName evidence="4">Cell division protein</fullName>
    </submittedName>
</protein>
<feature type="region of interest" description="Disordered" evidence="1">
    <location>
        <begin position="110"/>
        <end position="145"/>
    </location>
</feature>
<dbReference type="InterPro" id="IPR052521">
    <property type="entry name" value="Cell_div_SPOR-domain"/>
</dbReference>
<proteinExistence type="predicted"/>
<dbReference type="RefSeq" id="WP_014404592.1">
    <property type="nucleotide sequence ID" value="NC_017033.1"/>
</dbReference>
<evidence type="ECO:0000313" key="4">
    <source>
        <dbReference type="EMBL" id="AFC87590.1"/>
    </source>
</evidence>
<dbReference type="Proteomes" id="UP000005234">
    <property type="component" value="Chromosome"/>
</dbReference>
<dbReference type="GO" id="GO:0042834">
    <property type="term" value="F:peptidoglycan binding"/>
    <property type="evidence" value="ECO:0007669"/>
    <property type="project" value="InterPro"/>
</dbReference>
<feature type="domain" description="SPOR" evidence="3">
    <location>
        <begin position="147"/>
        <end position="226"/>
    </location>
</feature>
<keyword evidence="2" id="KW-0812">Transmembrane</keyword>
<dbReference type="GO" id="GO:0032153">
    <property type="term" value="C:cell division site"/>
    <property type="evidence" value="ECO:0007669"/>
    <property type="project" value="TreeGrafter"/>
</dbReference>
<evidence type="ECO:0000313" key="5">
    <source>
        <dbReference type="Proteomes" id="UP000005234"/>
    </source>
</evidence>
<evidence type="ECO:0000256" key="1">
    <source>
        <dbReference type="SAM" id="MobiDB-lite"/>
    </source>
</evidence>
<accession>H8L282</accession>
<organism evidence="4 5">
    <name type="scientific">Frateuria aurantia (strain ATCC 33424 / DSM 6220 / KCTC 2777 / LMG 1558 / NBRC 3245 / NCIMB 13370)</name>
    <name type="common">Acetobacter aurantius</name>
    <dbReference type="NCBI Taxonomy" id="767434"/>
    <lineage>
        <taxon>Bacteria</taxon>
        <taxon>Pseudomonadati</taxon>
        <taxon>Pseudomonadota</taxon>
        <taxon>Gammaproteobacteria</taxon>
        <taxon>Lysobacterales</taxon>
        <taxon>Rhodanobacteraceae</taxon>
        <taxon>Frateuria</taxon>
    </lineage>
</organism>